<evidence type="ECO:0008006" key="11">
    <source>
        <dbReference type="Google" id="ProtNLM"/>
    </source>
</evidence>
<evidence type="ECO:0000259" key="8">
    <source>
        <dbReference type="Pfam" id="PF14743"/>
    </source>
</evidence>
<keyword evidence="3" id="KW-0235">DNA replication</keyword>
<sequence>MIVATVNHSNGVSLMMLSCASIPFYSAGAESLMLAQTYQGQALTQDHLVSEKLDGIRAIWDGATLTTRNGTQIAAPDSFLSQLPFFAVEGELWAGRGGFSVVQQTVLDTTPNHLAWSHITFVLFDKPDALTSYSQRYATLLHWKSVHRHSSTQVVIAQQREFRSYQSLGSELKKVVKLGGEGLMVRNKHAVYIAGRSEAIYKIKLNQDAEARVIGYKQGKGKYQHLVGALHVESPQGVRFYIGSGLSDEHRRNPPKIGTLITYRYNDKTDNGVPKFARFMRERSEL</sequence>
<dbReference type="STRING" id="1219080.VEZ01S_17_00270"/>
<dbReference type="Gene3D" id="2.40.50.140">
    <property type="entry name" value="Nucleic acid-binding proteins"/>
    <property type="match status" value="1"/>
</dbReference>
<dbReference type="InterPro" id="IPR012310">
    <property type="entry name" value="DNA_ligase_ATP-dep_cent"/>
</dbReference>
<dbReference type="CDD" id="cd07896">
    <property type="entry name" value="Adenylation_kDNA_ligase_like"/>
    <property type="match status" value="1"/>
</dbReference>
<dbReference type="InterPro" id="IPR050326">
    <property type="entry name" value="NAD_dep_DNA_ligaseB"/>
</dbReference>
<dbReference type="Pfam" id="PF14743">
    <property type="entry name" value="DNA_ligase_OB_2"/>
    <property type="match status" value="1"/>
</dbReference>
<dbReference type="Pfam" id="PF01068">
    <property type="entry name" value="DNA_ligase_A_M"/>
    <property type="match status" value="1"/>
</dbReference>
<evidence type="ECO:0000256" key="6">
    <source>
        <dbReference type="ARBA" id="ARBA00034003"/>
    </source>
</evidence>
<keyword evidence="5" id="KW-0234">DNA repair</keyword>
<comment type="catalytic activity">
    <reaction evidence="6">
        <text>ATP + (deoxyribonucleotide)n-3'-hydroxyl + 5'-phospho-(deoxyribonucleotide)m = (deoxyribonucleotide)n+m + AMP + diphosphate.</text>
        <dbReference type="EC" id="6.5.1.1"/>
    </reaction>
</comment>
<dbReference type="Proteomes" id="UP000016562">
    <property type="component" value="Unassembled WGS sequence"/>
</dbReference>
<name>U3B0N6_9VIBR</name>
<dbReference type="CDD" id="cd08041">
    <property type="entry name" value="OBF_kDNA_ligase_like"/>
    <property type="match status" value="1"/>
</dbReference>
<proteinExistence type="predicted"/>
<feature type="domain" description="ATP-dependent DNA ligase family profile" evidence="7">
    <location>
        <begin position="48"/>
        <end position="204"/>
    </location>
</feature>
<evidence type="ECO:0000256" key="4">
    <source>
        <dbReference type="ARBA" id="ARBA00022763"/>
    </source>
</evidence>
<dbReference type="AlphaFoldDB" id="U3B0N6"/>
<comment type="caution">
    <text evidence="9">The sequence shown here is derived from an EMBL/GenBank/DDBJ whole genome shotgun (WGS) entry which is preliminary data.</text>
</comment>
<evidence type="ECO:0000313" key="10">
    <source>
        <dbReference type="Proteomes" id="UP000016562"/>
    </source>
</evidence>
<keyword evidence="10" id="KW-1185">Reference proteome</keyword>
<evidence type="ECO:0000256" key="1">
    <source>
        <dbReference type="ARBA" id="ARBA00001968"/>
    </source>
</evidence>
<keyword evidence="4" id="KW-0227">DNA damage</keyword>
<evidence type="ECO:0000259" key="7">
    <source>
        <dbReference type="Pfam" id="PF01068"/>
    </source>
</evidence>
<dbReference type="PROSITE" id="PS00333">
    <property type="entry name" value="DNA_LIGASE_A2"/>
    <property type="match status" value="1"/>
</dbReference>
<feature type="domain" description="DNA ligase OB-like" evidence="8">
    <location>
        <begin position="218"/>
        <end position="283"/>
    </location>
</feature>
<dbReference type="GO" id="GO:0006260">
    <property type="term" value="P:DNA replication"/>
    <property type="evidence" value="ECO:0007669"/>
    <property type="project" value="UniProtKB-KW"/>
</dbReference>
<evidence type="ECO:0000313" key="9">
    <source>
        <dbReference type="EMBL" id="GAD79540.1"/>
    </source>
</evidence>
<dbReference type="GO" id="GO:0006281">
    <property type="term" value="P:DNA repair"/>
    <property type="evidence" value="ECO:0007669"/>
    <property type="project" value="UniProtKB-KW"/>
</dbReference>
<evidence type="ECO:0000256" key="3">
    <source>
        <dbReference type="ARBA" id="ARBA00022705"/>
    </source>
</evidence>
<dbReference type="PANTHER" id="PTHR47810:SF1">
    <property type="entry name" value="DNA LIGASE B"/>
    <property type="match status" value="1"/>
</dbReference>
<dbReference type="InterPro" id="IPR016059">
    <property type="entry name" value="DNA_ligase_ATP-dep_CS"/>
</dbReference>
<dbReference type="GO" id="GO:0005524">
    <property type="term" value="F:ATP binding"/>
    <property type="evidence" value="ECO:0007669"/>
    <property type="project" value="InterPro"/>
</dbReference>
<dbReference type="GO" id="GO:0003910">
    <property type="term" value="F:DNA ligase (ATP) activity"/>
    <property type="evidence" value="ECO:0007669"/>
    <property type="project" value="UniProtKB-EC"/>
</dbReference>
<dbReference type="Gene3D" id="3.30.1490.70">
    <property type="match status" value="1"/>
</dbReference>
<accession>U3B0N6</accession>
<gene>
    <name evidence="9" type="ORF">VEZ01S_17_00270</name>
</gene>
<organism evidence="9 10">
    <name type="scientific">Vibrio ezurae NBRC 102218</name>
    <dbReference type="NCBI Taxonomy" id="1219080"/>
    <lineage>
        <taxon>Bacteria</taxon>
        <taxon>Pseudomonadati</taxon>
        <taxon>Pseudomonadota</taxon>
        <taxon>Gammaproteobacteria</taxon>
        <taxon>Vibrionales</taxon>
        <taxon>Vibrionaceae</taxon>
        <taxon>Vibrio</taxon>
    </lineage>
</organism>
<dbReference type="SUPFAM" id="SSF50249">
    <property type="entry name" value="Nucleic acid-binding proteins"/>
    <property type="match status" value="1"/>
</dbReference>
<evidence type="ECO:0000256" key="2">
    <source>
        <dbReference type="ARBA" id="ARBA00022598"/>
    </source>
</evidence>
<dbReference type="SUPFAM" id="SSF56091">
    <property type="entry name" value="DNA ligase/mRNA capping enzyme, catalytic domain"/>
    <property type="match status" value="1"/>
</dbReference>
<evidence type="ECO:0000256" key="5">
    <source>
        <dbReference type="ARBA" id="ARBA00023204"/>
    </source>
</evidence>
<dbReference type="InterPro" id="IPR012340">
    <property type="entry name" value="NA-bd_OB-fold"/>
</dbReference>
<comment type="cofactor">
    <cofactor evidence="1">
        <name>a divalent metal cation</name>
        <dbReference type="ChEBI" id="CHEBI:60240"/>
    </cofactor>
</comment>
<dbReference type="PANTHER" id="PTHR47810">
    <property type="entry name" value="DNA LIGASE"/>
    <property type="match status" value="1"/>
</dbReference>
<dbReference type="GO" id="GO:0006310">
    <property type="term" value="P:DNA recombination"/>
    <property type="evidence" value="ECO:0007669"/>
    <property type="project" value="InterPro"/>
</dbReference>
<reference evidence="9 10" key="1">
    <citation type="submission" date="2013-09" db="EMBL/GenBank/DDBJ databases">
        <title>Whole genome shotgun sequence of Vibrio ezurae NBRC 102218.</title>
        <authorList>
            <person name="Yoshida I."/>
            <person name="Hosoyama A."/>
            <person name="Numata M."/>
            <person name="Hashimoto M."/>
            <person name="Hosoyama Y."/>
            <person name="Tsuchikane K."/>
            <person name="Noguchi M."/>
            <person name="Hirakata S."/>
            <person name="Ichikawa N."/>
            <person name="Ohji S."/>
            <person name="Yamazoe A."/>
            <person name="Fujita N."/>
        </authorList>
    </citation>
    <scope>NUCLEOTIDE SEQUENCE [LARGE SCALE GENOMIC DNA]</scope>
    <source>
        <strain evidence="9 10">NBRC 102218</strain>
    </source>
</reference>
<protein>
    <recommendedName>
        <fullName evidence="11">ATP-dependent DNA ligase family profile domain-containing protein</fullName>
    </recommendedName>
</protein>
<dbReference type="EMBL" id="BATM01000017">
    <property type="protein sequence ID" value="GAD79540.1"/>
    <property type="molecule type" value="Genomic_DNA"/>
</dbReference>
<dbReference type="NCBIfam" id="NF006592">
    <property type="entry name" value="PRK09125.1"/>
    <property type="match status" value="1"/>
</dbReference>
<keyword evidence="2" id="KW-0436">Ligase</keyword>
<dbReference type="InterPro" id="IPR029319">
    <property type="entry name" value="DNA_ligase_OB"/>
</dbReference>
<dbReference type="eggNOG" id="COG1793">
    <property type="taxonomic scope" value="Bacteria"/>
</dbReference>
<dbReference type="Gene3D" id="3.30.470.30">
    <property type="entry name" value="DNA ligase/mRNA capping enzyme"/>
    <property type="match status" value="1"/>
</dbReference>